<reference evidence="2" key="2">
    <citation type="submission" date="2021-02" db="EMBL/GenBank/DDBJ databases">
        <title>Aspergillus luchuensis mut. kawachii IFO 4304 genome sequence.</title>
        <authorList>
            <person name="Mori K."/>
            <person name="Kadooka C."/>
            <person name="Goto M."/>
            <person name="Futagami T."/>
        </authorList>
    </citation>
    <scope>NUCLEOTIDE SEQUENCE</scope>
    <source>
        <strain evidence="2">IFO 4308</strain>
    </source>
</reference>
<dbReference type="EMBL" id="AP024429">
    <property type="protein sequence ID" value="BCS00393.1"/>
    <property type="molecule type" value="Genomic_DNA"/>
</dbReference>
<dbReference type="Proteomes" id="UP000661280">
    <property type="component" value="Chromosome 5"/>
</dbReference>
<sequence>MILQIAATMTARQDQPGHSCFRSSHRTNCVAQLRGGGGVVAVCLSKVSRLELSPALPTTQDVVCVVNAEAEAESEAVWRWSVAARVGHRASKEISQPGTRGEVKRIPLRTDDISLSTT</sequence>
<keyword evidence="3" id="KW-1185">Reference proteome</keyword>
<protein>
    <submittedName>
        <fullName evidence="2">Uncharacterized protein</fullName>
    </submittedName>
</protein>
<evidence type="ECO:0000313" key="2">
    <source>
        <dbReference type="EMBL" id="BCS00393.1"/>
    </source>
</evidence>
<reference evidence="2" key="1">
    <citation type="submission" date="2021-01" db="EMBL/GenBank/DDBJ databases">
        <authorList>
            <consortium name="Aspergillus luchuensis mut. kawachii IFO 4304 genome sequencing consortium"/>
            <person name="Kazuki M."/>
            <person name="Futagami T."/>
        </authorList>
    </citation>
    <scope>NUCLEOTIDE SEQUENCE</scope>
    <source>
        <strain evidence="2">IFO 4308</strain>
    </source>
</reference>
<feature type="region of interest" description="Disordered" evidence="1">
    <location>
        <begin position="89"/>
        <end position="118"/>
    </location>
</feature>
<name>A0A7R7WZP1_ASPKA</name>
<dbReference type="AlphaFoldDB" id="A0A7R7WZP1"/>
<gene>
    <name evidence="2" type="ORF">AKAW2_50734A</name>
</gene>
<dbReference type="KEGG" id="aluc:AKAW2_50734A"/>
<dbReference type="RefSeq" id="XP_041544155.1">
    <property type="nucleotide sequence ID" value="XM_041690585.1"/>
</dbReference>
<organism evidence="2 3">
    <name type="scientific">Aspergillus kawachii</name>
    <name type="common">White koji mold</name>
    <name type="synonym">Aspergillus awamori var. kawachi</name>
    <dbReference type="NCBI Taxonomy" id="1069201"/>
    <lineage>
        <taxon>Eukaryota</taxon>
        <taxon>Fungi</taxon>
        <taxon>Dikarya</taxon>
        <taxon>Ascomycota</taxon>
        <taxon>Pezizomycotina</taxon>
        <taxon>Eurotiomycetes</taxon>
        <taxon>Eurotiomycetidae</taxon>
        <taxon>Eurotiales</taxon>
        <taxon>Aspergillaceae</taxon>
        <taxon>Aspergillus</taxon>
        <taxon>Aspergillus subgen. Circumdati</taxon>
    </lineage>
</organism>
<proteinExistence type="predicted"/>
<accession>A0A7R7WZP1</accession>
<evidence type="ECO:0000256" key="1">
    <source>
        <dbReference type="SAM" id="MobiDB-lite"/>
    </source>
</evidence>
<feature type="compositionally biased region" description="Basic and acidic residues" evidence="1">
    <location>
        <begin position="101"/>
        <end position="112"/>
    </location>
</feature>
<dbReference type="GeneID" id="64961714"/>
<evidence type="ECO:0000313" key="3">
    <source>
        <dbReference type="Proteomes" id="UP000661280"/>
    </source>
</evidence>